<dbReference type="AlphaFoldDB" id="A0AAD1XB32"/>
<dbReference type="Proteomes" id="UP001295684">
    <property type="component" value="Unassembled WGS sequence"/>
</dbReference>
<reference evidence="1" key="1">
    <citation type="submission" date="2023-07" db="EMBL/GenBank/DDBJ databases">
        <authorList>
            <consortium name="AG Swart"/>
            <person name="Singh M."/>
            <person name="Singh A."/>
            <person name="Seah K."/>
            <person name="Emmerich C."/>
        </authorList>
    </citation>
    <scope>NUCLEOTIDE SEQUENCE</scope>
    <source>
        <strain evidence="1">DP1</strain>
    </source>
</reference>
<sequence>MEKKSIKFTSIFQYIPNENNKVAGRVGKSNIEEDYIKIKSLSPVQCIRNIRMKKKLFEQATELRRISKMKGSKFVKDERHKRILQKLMKDKAKLDVKKLIINKNPIKLKDSDANSAKKKNFSPVSRYNGFLSPLKLTEKLNQTNLNFTNFSPNANIHRGIYSPDSQLRKRPDSRFFSKRRKKEASKFKKKKANNTCFFENDTILDNF</sequence>
<accession>A0AAD1XB32</accession>
<organism evidence="1 2">
    <name type="scientific">Euplotes crassus</name>
    <dbReference type="NCBI Taxonomy" id="5936"/>
    <lineage>
        <taxon>Eukaryota</taxon>
        <taxon>Sar</taxon>
        <taxon>Alveolata</taxon>
        <taxon>Ciliophora</taxon>
        <taxon>Intramacronucleata</taxon>
        <taxon>Spirotrichea</taxon>
        <taxon>Hypotrichia</taxon>
        <taxon>Euplotida</taxon>
        <taxon>Euplotidae</taxon>
        <taxon>Moneuplotes</taxon>
    </lineage>
</organism>
<name>A0AAD1XB32_EUPCR</name>
<gene>
    <name evidence="1" type="ORF">ECRASSUSDP1_LOCUS6618</name>
</gene>
<comment type="caution">
    <text evidence="1">The sequence shown here is derived from an EMBL/GenBank/DDBJ whole genome shotgun (WGS) entry which is preliminary data.</text>
</comment>
<proteinExistence type="predicted"/>
<evidence type="ECO:0000313" key="1">
    <source>
        <dbReference type="EMBL" id="CAI2365267.1"/>
    </source>
</evidence>
<evidence type="ECO:0000313" key="2">
    <source>
        <dbReference type="Proteomes" id="UP001295684"/>
    </source>
</evidence>
<keyword evidence="2" id="KW-1185">Reference proteome</keyword>
<dbReference type="EMBL" id="CAMPGE010006425">
    <property type="protein sequence ID" value="CAI2365267.1"/>
    <property type="molecule type" value="Genomic_DNA"/>
</dbReference>
<protein>
    <submittedName>
        <fullName evidence="1">Uncharacterized protein</fullName>
    </submittedName>
</protein>